<accession>A0A418F4G1</accession>
<protein>
    <recommendedName>
        <fullName evidence="4">Small ribosomal subunit protein eS31 domain-containing protein</fullName>
    </recommendedName>
</protein>
<dbReference type="SUPFAM" id="SSF57829">
    <property type="entry name" value="Zn-binding ribosomal proteins"/>
    <property type="match status" value="1"/>
</dbReference>
<dbReference type="VEuPathDB" id="FungiDB:H257_07035"/>
<dbReference type="GO" id="GO:0006412">
    <property type="term" value="P:translation"/>
    <property type="evidence" value="ECO:0007669"/>
    <property type="project" value="InterPro"/>
</dbReference>
<keyword evidence="2" id="KW-0689">Ribosomal protein</keyword>
<dbReference type="AlphaFoldDB" id="A0A418F4G1"/>
<reference evidence="5 6" key="1">
    <citation type="submission" date="2018-08" db="EMBL/GenBank/DDBJ databases">
        <title>Aphanomyces genome sequencing and annotation.</title>
        <authorList>
            <person name="Minardi D."/>
            <person name="Oidtmann B."/>
            <person name="Van Der Giezen M."/>
            <person name="Studholme D.J."/>
        </authorList>
    </citation>
    <scope>NUCLEOTIDE SEQUENCE [LARGE SCALE GENOMIC DNA]</scope>
    <source>
        <strain evidence="5 6">Da</strain>
    </source>
</reference>
<dbReference type="GO" id="GO:0005840">
    <property type="term" value="C:ribosome"/>
    <property type="evidence" value="ECO:0007669"/>
    <property type="project" value="UniProtKB-KW"/>
</dbReference>
<dbReference type="Pfam" id="PF01599">
    <property type="entry name" value="Ribosomal_S27"/>
    <property type="match status" value="1"/>
</dbReference>
<feature type="domain" description="Small ribosomal subunit protein eS31" evidence="4">
    <location>
        <begin position="31"/>
        <end position="76"/>
    </location>
</feature>
<dbReference type="GO" id="GO:0003735">
    <property type="term" value="F:structural constituent of ribosome"/>
    <property type="evidence" value="ECO:0007669"/>
    <property type="project" value="InterPro"/>
</dbReference>
<dbReference type="Gene3D" id="6.20.50.150">
    <property type="match status" value="1"/>
</dbReference>
<dbReference type="InterPro" id="IPR002906">
    <property type="entry name" value="Ribosomal_eS31"/>
</dbReference>
<name>A0A418F4G1_APHAT</name>
<sequence>MTFANISKHVKLSKVGNNELTHKHKKVKLAVLKFYKVDDNGKIKRLKKECPAPECGAGVFMATHFDRHYCGKCHVTYKFQSEAN</sequence>
<dbReference type="EMBL" id="QUTH01002808">
    <property type="protein sequence ID" value="RHZ23724.1"/>
    <property type="molecule type" value="Genomic_DNA"/>
</dbReference>
<dbReference type="GO" id="GO:1990904">
    <property type="term" value="C:ribonucleoprotein complex"/>
    <property type="evidence" value="ECO:0007669"/>
    <property type="project" value="UniProtKB-KW"/>
</dbReference>
<evidence type="ECO:0000313" key="6">
    <source>
        <dbReference type="Proteomes" id="UP000285430"/>
    </source>
</evidence>
<organism evidence="5 6">
    <name type="scientific">Aphanomyces astaci</name>
    <name type="common">Crayfish plague agent</name>
    <dbReference type="NCBI Taxonomy" id="112090"/>
    <lineage>
        <taxon>Eukaryota</taxon>
        <taxon>Sar</taxon>
        <taxon>Stramenopiles</taxon>
        <taxon>Oomycota</taxon>
        <taxon>Saprolegniomycetes</taxon>
        <taxon>Saprolegniales</taxon>
        <taxon>Verrucalvaceae</taxon>
        <taxon>Aphanomyces</taxon>
    </lineage>
</organism>
<evidence type="ECO:0000259" key="4">
    <source>
        <dbReference type="SMART" id="SM01402"/>
    </source>
</evidence>
<proteinExistence type="predicted"/>
<keyword evidence="1" id="KW-0862">Zinc</keyword>
<gene>
    <name evidence="5" type="ORF">DYB37_002063</name>
</gene>
<evidence type="ECO:0000313" key="5">
    <source>
        <dbReference type="EMBL" id="RHZ23724.1"/>
    </source>
</evidence>
<evidence type="ECO:0000256" key="1">
    <source>
        <dbReference type="ARBA" id="ARBA00022833"/>
    </source>
</evidence>
<keyword evidence="3" id="KW-0687">Ribonucleoprotein</keyword>
<comment type="caution">
    <text evidence="5">The sequence shown here is derived from an EMBL/GenBank/DDBJ whole genome shotgun (WGS) entry which is preliminary data.</text>
</comment>
<dbReference type="SMART" id="SM01402">
    <property type="entry name" value="Ribosomal_S27"/>
    <property type="match status" value="1"/>
</dbReference>
<dbReference type="InterPro" id="IPR038582">
    <property type="entry name" value="Ribosomal_eS31_euk-type_sf"/>
</dbReference>
<evidence type="ECO:0000256" key="3">
    <source>
        <dbReference type="ARBA" id="ARBA00023274"/>
    </source>
</evidence>
<evidence type="ECO:0000256" key="2">
    <source>
        <dbReference type="ARBA" id="ARBA00022980"/>
    </source>
</evidence>
<dbReference type="InterPro" id="IPR011332">
    <property type="entry name" value="Ribosomal_zn-bd"/>
</dbReference>
<dbReference type="Proteomes" id="UP000285430">
    <property type="component" value="Unassembled WGS sequence"/>
</dbReference>